<comment type="subcellular location">
    <subcellularLocation>
        <location evidence="12">Peroxisome membrane</location>
    </subcellularLocation>
</comment>
<dbReference type="GO" id="GO:0005778">
    <property type="term" value="C:peroxisomal membrane"/>
    <property type="evidence" value="ECO:0007669"/>
    <property type="project" value="UniProtKB-SubCell"/>
</dbReference>
<accession>A0A5C3NKZ9</accession>
<organism evidence="16 17">
    <name type="scientific">Heliocybe sulcata</name>
    <dbReference type="NCBI Taxonomy" id="5364"/>
    <lineage>
        <taxon>Eukaryota</taxon>
        <taxon>Fungi</taxon>
        <taxon>Dikarya</taxon>
        <taxon>Basidiomycota</taxon>
        <taxon>Agaricomycotina</taxon>
        <taxon>Agaricomycetes</taxon>
        <taxon>Gloeophyllales</taxon>
        <taxon>Gloeophyllaceae</taxon>
        <taxon>Heliocybe</taxon>
    </lineage>
</organism>
<evidence type="ECO:0000256" key="6">
    <source>
        <dbReference type="ARBA" id="ARBA00022989"/>
    </source>
</evidence>
<dbReference type="PROSITE" id="PS50002">
    <property type="entry name" value="SH3"/>
    <property type="match status" value="1"/>
</dbReference>
<dbReference type="SUPFAM" id="SSF50044">
    <property type="entry name" value="SH3-domain"/>
    <property type="match status" value="1"/>
</dbReference>
<dbReference type="InterPro" id="IPR001452">
    <property type="entry name" value="SH3_domain"/>
</dbReference>
<dbReference type="PANTHER" id="PTHR19332">
    <property type="entry name" value="PEROXISOMAL MEMBRANE PROTEIN PEX13"/>
    <property type="match status" value="1"/>
</dbReference>
<evidence type="ECO:0000256" key="12">
    <source>
        <dbReference type="ARBA" id="ARBA00046271"/>
    </source>
</evidence>
<dbReference type="OrthoDB" id="10037838at2759"/>
<evidence type="ECO:0000256" key="14">
    <source>
        <dbReference type="SAM" id="MobiDB-lite"/>
    </source>
</evidence>
<evidence type="ECO:0000256" key="11">
    <source>
        <dbReference type="ARBA" id="ARBA00034535"/>
    </source>
</evidence>
<keyword evidence="9" id="KW-0576">Peroxisome</keyword>
<dbReference type="Proteomes" id="UP000305948">
    <property type="component" value="Unassembled WGS sequence"/>
</dbReference>
<feature type="domain" description="SH3" evidence="15">
    <location>
        <begin position="316"/>
        <end position="391"/>
    </location>
</feature>
<dbReference type="SMART" id="SM00326">
    <property type="entry name" value="SH3"/>
    <property type="match status" value="1"/>
</dbReference>
<sequence length="420" mass="43804">MPSPPKPWERAGNTASATPLPSATTATSQPMASATPAAASAPTSSTGASAAPAASSSATPSVPARPAAMTSGTSITQPAYGQSAYNSPYGYSSPYSRLGSSYSPYGSTGLYGGMGGMGYGSYGGGYGMNGMYGGMGGYGGLGGMPYGPMGPYDPNNPAGGPSLSQTLSNTTQHTFTLLHSIVQTFSGVAQMLESTFMATHSSFFAMVGVVEQFAMLRNALGSVLGLFGLIRWLKGILTGQRGNPELRHEFREFINGRPVQGPAQPAPSRKPIIVFLAAAIGIPYAMHKLIQLLSSQAEQQQQAALAHAALQPLTPADLTFARALYPFAPSSPSELALKVNEIVAIMGKLDPATGQEVDPRVDVPGCEWWKGRTREGREGWFPKKWVEVLEKKGESSKQAGLVKGAVEPKVIEGADEAKSM</sequence>
<dbReference type="PANTHER" id="PTHR19332:SF1">
    <property type="entry name" value="PEROXISOMAL MEMBRANE PROTEIN PEX13"/>
    <property type="match status" value="1"/>
</dbReference>
<reference evidence="16 17" key="1">
    <citation type="journal article" date="2019" name="Nat. Ecol. Evol.">
        <title>Megaphylogeny resolves global patterns of mushroom evolution.</title>
        <authorList>
            <person name="Varga T."/>
            <person name="Krizsan K."/>
            <person name="Foldi C."/>
            <person name="Dima B."/>
            <person name="Sanchez-Garcia M."/>
            <person name="Sanchez-Ramirez S."/>
            <person name="Szollosi G.J."/>
            <person name="Szarkandi J.G."/>
            <person name="Papp V."/>
            <person name="Albert L."/>
            <person name="Andreopoulos W."/>
            <person name="Angelini C."/>
            <person name="Antonin V."/>
            <person name="Barry K.W."/>
            <person name="Bougher N.L."/>
            <person name="Buchanan P."/>
            <person name="Buyck B."/>
            <person name="Bense V."/>
            <person name="Catcheside P."/>
            <person name="Chovatia M."/>
            <person name="Cooper J."/>
            <person name="Damon W."/>
            <person name="Desjardin D."/>
            <person name="Finy P."/>
            <person name="Geml J."/>
            <person name="Haridas S."/>
            <person name="Hughes K."/>
            <person name="Justo A."/>
            <person name="Karasinski D."/>
            <person name="Kautmanova I."/>
            <person name="Kiss B."/>
            <person name="Kocsube S."/>
            <person name="Kotiranta H."/>
            <person name="LaButti K.M."/>
            <person name="Lechner B.E."/>
            <person name="Liimatainen K."/>
            <person name="Lipzen A."/>
            <person name="Lukacs Z."/>
            <person name="Mihaltcheva S."/>
            <person name="Morgado L.N."/>
            <person name="Niskanen T."/>
            <person name="Noordeloos M.E."/>
            <person name="Ohm R.A."/>
            <person name="Ortiz-Santana B."/>
            <person name="Ovrebo C."/>
            <person name="Racz N."/>
            <person name="Riley R."/>
            <person name="Savchenko A."/>
            <person name="Shiryaev A."/>
            <person name="Soop K."/>
            <person name="Spirin V."/>
            <person name="Szebenyi C."/>
            <person name="Tomsovsky M."/>
            <person name="Tulloss R.E."/>
            <person name="Uehling J."/>
            <person name="Grigoriev I.V."/>
            <person name="Vagvolgyi C."/>
            <person name="Papp T."/>
            <person name="Martin F.M."/>
            <person name="Miettinen O."/>
            <person name="Hibbett D.S."/>
            <person name="Nagy L.G."/>
        </authorList>
    </citation>
    <scope>NUCLEOTIDE SEQUENCE [LARGE SCALE GENOMIC DNA]</scope>
    <source>
        <strain evidence="16 17">OMC1185</strain>
    </source>
</reference>
<dbReference type="AlphaFoldDB" id="A0A5C3NKZ9"/>
<evidence type="ECO:0000256" key="5">
    <source>
        <dbReference type="ARBA" id="ARBA00022927"/>
    </source>
</evidence>
<dbReference type="Pfam" id="PF04088">
    <property type="entry name" value="Peroxin-13_N"/>
    <property type="match status" value="1"/>
</dbReference>
<keyword evidence="17" id="KW-1185">Reference proteome</keyword>
<evidence type="ECO:0000313" key="17">
    <source>
        <dbReference type="Proteomes" id="UP000305948"/>
    </source>
</evidence>
<feature type="region of interest" description="Disordered" evidence="14">
    <location>
        <begin position="1"/>
        <end position="77"/>
    </location>
</feature>
<keyword evidence="4" id="KW-0812">Transmembrane</keyword>
<evidence type="ECO:0000256" key="7">
    <source>
        <dbReference type="ARBA" id="ARBA00023010"/>
    </source>
</evidence>
<dbReference type="STRING" id="5364.A0A5C3NKZ9"/>
<keyword evidence="7" id="KW-0811">Translocation</keyword>
<dbReference type="InterPro" id="IPR007223">
    <property type="entry name" value="Peroxin-13_N"/>
</dbReference>
<evidence type="ECO:0000256" key="13">
    <source>
        <dbReference type="PROSITE-ProRule" id="PRU00192"/>
    </source>
</evidence>
<evidence type="ECO:0000256" key="1">
    <source>
        <dbReference type="ARBA" id="ARBA00006033"/>
    </source>
</evidence>
<dbReference type="EMBL" id="ML213503">
    <property type="protein sequence ID" value="TFK57555.1"/>
    <property type="molecule type" value="Genomic_DNA"/>
</dbReference>
<evidence type="ECO:0000256" key="10">
    <source>
        <dbReference type="ARBA" id="ARBA00029693"/>
    </source>
</evidence>
<feature type="compositionally biased region" description="Low complexity" evidence="14">
    <location>
        <begin position="14"/>
        <end position="68"/>
    </location>
</feature>
<keyword evidence="3" id="KW-0813">Transport</keyword>
<comment type="similarity">
    <text evidence="1">Belongs to the peroxin-13 family.</text>
</comment>
<keyword evidence="8" id="KW-0472">Membrane</keyword>
<evidence type="ECO:0000256" key="3">
    <source>
        <dbReference type="ARBA" id="ARBA00022448"/>
    </source>
</evidence>
<dbReference type="InterPro" id="IPR036028">
    <property type="entry name" value="SH3-like_dom_sf"/>
</dbReference>
<evidence type="ECO:0000256" key="4">
    <source>
        <dbReference type="ARBA" id="ARBA00022692"/>
    </source>
</evidence>
<protein>
    <recommendedName>
        <fullName evidence="11">Peroxisomal membrane protein PEX13</fullName>
    </recommendedName>
    <alternativeName>
        <fullName evidence="10">Peroxin-13</fullName>
    </alternativeName>
</protein>
<evidence type="ECO:0000256" key="2">
    <source>
        <dbReference type="ARBA" id="ARBA00022443"/>
    </source>
</evidence>
<proteinExistence type="inferred from homology"/>
<keyword evidence="5" id="KW-0653">Protein transport</keyword>
<dbReference type="GO" id="GO:1990429">
    <property type="term" value="C:peroxisomal importomer complex"/>
    <property type="evidence" value="ECO:0007669"/>
    <property type="project" value="TreeGrafter"/>
</dbReference>
<dbReference type="GO" id="GO:0016560">
    <property type="term" value="P:protein import into peroxisome matrix, docking"/>
    <property type="evidence" value="ECO:0007669"/>
    <property type="project" value="InterPro"/>
</dbReference>
<name>A0A5C3NKZ9_9AGAM</name>
<dbReference type="Gene3D" id="2.30.30.40">
    <property type="entry name" value="SH3 Domains"/>
    <property type="match status" value="1"/>
</dbReference>
<evidence type="ECO:0000256" key="9">
    <source>
        <dbReference type="ARBA" id="ARBA00023140"/>
    </source>
</evidence>
<gene>
    <name evidence="16" type="ORF">OE88DRAFT_1651346</name>
</gene>
<keyword evidence="2 13" id="KW-0728">SH3 domain</keyword>
<evidence type="ECO:0000256" key="8">
    <source>
        <dbReference type="ARBA" id="ARBA00023136"/>
    </source>
</evidence>
<keyword evidence="6" id="KW-1133">Transmembrane helix</keyword>
<evidence type="ECO:0000259" key="15">
    <source>
        <dbReference type="PROSITE" id="PS50002"/>
    </source>
</evidence>
<dbReference type="InterPro" id="IPR035463">
    <property type="entry name" value="Pex13"/>
</dbReference>
<dbReference type="Pfam" id="PF07653">
    <property type="entry name" value="SH3_2"/>
    <property type="match status" value="1"/>
</dbReference>
<evidence type="ECO:0000313" key="16">
    <source>
        <dbReference type="EMBL" id="TFK57555.1"/>
    </source>
</evidence>